<evidence type="ECO:0000259" key="17">
    <source>
        <dbReference type="PROSITE" id="PS50835"/>
    </source>
</evidence>
<evidence type="ECO:0000256" key="3">
    <source>
        <dbReference type="ARBA" id="ARBA00022692"/>
    </source>
</evidence>
<dbReference type="Pfam" id="PF03921">
    <property type="entry name" value="ICAM_N"/>
    <property type="match status" value="1"/>
</dbReference>
<evidence type="ECO:0000256" key="12">
    <source>
        <dbReference type="ARBA" id="ARBA00023319"/>
    </source>
</evidence>
<feature type="transmembrane region" description="Helical" evidence="16">
    <location>
        <begin position="494"/>
        <end position="516"/>
    </location>
</feature>
<dbReference type="Pfam" id="PF21146">
    <property type="entry name" value="ICAM1_3_5_D2"/>
    <property type="match status" value="1"/>
</dbReference>
<gene>
    <name evidence="18" type="primary">ICAM1</name>
</gene>
<dbReference type="Pfam" id="PF13895">
    <property type="entry name" value="Ig_2"/>
    <property type="match status" value="1"/>
</dbReference>
<dbReference type="PROSITE" id="PS50835">
    <property type="entry name" value="IG_LIKE"/>
    <property type="match status" value="2"/>
</dbReference>
<dbReference type="Ensembl" id="ENSSSCT00070043113.1">
    <property type="protein sequence ID" value="ENSSSCP00070036274.1"/>
    <property type="gene ID" value="ENSSSCG00070021679.1"/>
</dbReference>
<dbReference type="InterPro" id="IPR003599">
    <property type="entry name" value="Ig_sub"/>
</dbReference>
<protein>
    <recommendedName>
        <fullName evidence="15">Intercellular adhesion molecule 1</fullName>
    </recommendedName>
</protein>
<feature type="domain" description="Ig-like" evidence="17">
    <location>
        <begin position="408"/>
        <end position="486"/>
    </location>
</feature>
<dbReference type="AlphaFoldDB" id="A0A4X1V553"/>
<accession>A0A4X1V553</accession>
<evidence type="ECO:0000256" key="4">
    <source>
        <dbReference type="ARBA" id="ARBA00022729"/>
    </source>
</evidence>
<keyword evidence="11" id="KW-0325">Glycoprotein</keyword>
<dbReference type="GO" id="GO:0002252">
    <property type="term" value="P:immune effector process"/>
    <property type="evidence" value="ECO:0007669"/>
    <property type="project" value="UniProtKB-ARBA"/>
</dbReference>
<dbReference type="GO" id="GO:0007159">
    <property type="term" value="P:leukocyte cell-cell adhesion"/>
    <property type="evidence" value="ECO:0007669"/>
    <property type="project" value="UniProtKB-ARBA"/>
</dbReference>
<dbReference type="GO" id="GO:0005178">
    <property type="term" value="F:integrin binding"/>
    <property type="evidence" value="ECO:0007669"/>
    <property type="project" value="InterPro"/>
</dbReference>
<dbReference type="FunFam" id="2.60.40.10:FF:000459">
    <property type="entry name" value="Intercellular adhesion molecule 1"/>
    <property type="match status" value="1"/>
</dbReference>
<dbReference type="SMART" id="SM00409">
    <property type="entry name" value="IG"/>
    <property type="match status" value="4"/>
</dbReference>
<keyword evidence="12" id="KW-0393">Immunoglobulin domain</keyword>
<evidence type="ECO:0000256" key="9">
    <source>
        <dbReference type="ARBA" id="ARBA00023136"/>
    </source>
</evidence>
<dbReference type="InterPro" id="IPR003988">
    <property type="entry name" value="ICAM"/>
</dbReference>
<dbReference type="GO" id="GO:0006955">
    <property type="term" value="P:immune response"/>
    <property type="evidence" value="ECO:0007669"/>
    <property type="project" value="UniProtKB-ARBA"/>
</dbReference>
<dbReference type="FunFam" id="2.60.40.10:FF:000194">
    <property type="entry name" value="Intercellular adhesion molecule 1"/>
    <property type="match status" value="1"/>
</dbReference>
<comment type="subunit">
    <text evidence="14">Homodimer. Interacts with MUC1 and promotes cell aggregation in epithelial cells. Interacts with ARHGEF26/SGEF. Interacts (on T cell side) with CD81, CD247 and CD9 at immunological synapses between antigen-presenting cells and T cells.</text>
</comment>
<evidence type="ECO:0000313" key="18">
    <source>
        <dbReference type="Ensembl" id="ENSSSCP00070036274.1"/>
    </source>
</evidence>
<evidence type="ECO:0000256" key="1">
    <source>
        <dbReference type="ARBA" id="ARBA00004479"/>
    </source>
</evidence>
<dbReference type="PRINTS" id="PR01472">
    <property type="entry name" value="ICAMVCAM1"/>
</dbReference>
<dbReference type="InterPro" id="IPR007110">
    <property type="entry name" value="Ig-like_dom"/>
</dbReference>
<dbReference type="InterPro" id="IPR013783">
    <property type="entry name" value="Ig-like_fold"/>
</dbReference>
<dbReference type="GO" id="GO:1901701">
    <property type="term" value="P:cellular response to oxygen-containing compound"/>
    <property type="evidence" value="ECO:0007669"/>
    <property type="project" value="UniProtKB-ARBA"/>
</dbReference>
<evidence type="ECO:0000256" key="10">
    <source>
        <dbReference type="ARBA" id="ARBA00023157"/>
    </source>
</evidence>
<dbReference type="InterPro" id="IPR047012">
    <property type="entry name" value="ICAM_VCAM"/>
</dbReference>
<keyword evidence="10" id="KW-1015">Disulfide bond</keyword>
<evidence type="ECO:0000256" key="2">
    <source>
        <dbReference type="ARBA" id="ARBA00005925"/>
    </source>
</evidence>
<proteinExistence type="inferred from homology"/>
<name>A0A4X1V553_PIG</name>
<dbReference type="GO" id="GO:0016020">
    <property type="term" value="C:membrane"/>
    <property type="evidence" value="ECO:0007669"/>
    <property type="project" value="UniProtKB-SubCell"/>
</dbReference>
<keyword evidence="6" id="KW-0832">Ubl conjugation</keyword>
<keyword evidence="5" id="KW-0677">Repeat</keyword>
<evidence type="ECO:0000256" key="7">
    <source>
        <dbReference type="ARBA" id="ARBA00022889"/>
    </source>
</evidence>
<evidence type="ECO:0000256" key="15">
    <source>
        <dbReference type="ARBA" id="ARBA00040566"/>
    </source>
</evidence>
<evidence type="ECO:0000256" key="5">
    <source>
        <dbReference type="ARBA" id="ARBA00022737"/>
    </source>
</evidence>
<keyword evidence="4" id="KW-0732">Signal</keyword>
<evidence type="ECO:0000256" key="16">
    <source>
        <dbReference type="SAM" id="Phobius"/>
    </source>
</evidence>
<comment type="function">
    <text evidence="13">ICAM proteins are ligands for the leukocyte adhesion protein LFA-1 (integrin alpha-L/beta-2). During leukocyte trans-endothelial migration, ICAM1 engagement promotes the assembly of endothelial apical cups through ARHGEF26/SGEF and RHOG activation.</text>
</comment>
<comment type="similarity">
    <text evidence="2">Belongs to the immunoglobulin superfamily. ICAM family.</text>
</comment>
<dbReference type="SUPFAM" id="SSF48726">
    <property type="entry name" value="Immunoglobulin"/>
    <property type="match status" value="5"/>
</dbReference>
<evidence type="ECO:0000256" key="6">
    <source>
        <dbReference type="ARBA" id="ARBA00022843"/>
    </source>
</evidence>
<evidence type="ECO:0000256" key="8">
    <source>
        <dbReference type="ARBA" id="ARBA00022989"/>
    </source>
</evidence>
<dbReference type="FunFam" id="2.60.40.10:FF:000648">
    <property type="entry name" value="Intercellular adhesion molecule 1"/>
    <property type="match status" value="1"/>
</dbReference>
<keyword evidence="7" id="KW-0130">Cell adhesion</keyword>
<keyword evidence="9 16" id="KW-0472">Membrane</keyword>
<dbReference type="Proteomes" id="UP000314985">
    <property type="component" value="Chromosome 2"/>
</dbReference>
<evidence type="ECO:0000313" key="19">
    <source>
        <dbReference type="Proteomes" id="UP000314985"/>
    </source>
</evidence>
<dbReference type="FunFam" id="2.60.40.10:FF:000641">
    <property type="entry name" value="Intercellular adhesion molecule 1"/>
    <property type="match status" value="1"/>
</dbReference>
<dbReference type="InterPro" id="IPR036179">
    <property type="entry name" value="Ig-like_dom_sf"/>
</dbReference>
<dbReference type="PANTHER" id="PTHR13771">
    <property type="entry name" value="INTERCELLULAR ADHESION MOLECULE"/>
    <property type="match status" value="1"/>
</dbReference>
<dbReference type="GO" id="GO:0050900">
    <property type="term" value="P:leukocyte migration"/>
    <property type="evidence" value="ECO:0007669"/>
    <property type="project" value="UniProtKB-ARBA"/>
</dbReference>
<dbReference type="InterPro" id="IPR048679">
    <property type="entry name" value="ICAM1_3_5_D2"/>
</dbReference>
<sequence length="545" mass="59761">MASPLLIIQVSAHKLPCHQGTVCSISLFYFRQSSWLGGAEISMWPLNTIIPKGGSMKVNCSVACDGNITSFGLETHWHKTEVDHRDKWKIFELSNVENDGTLLCHAVCQGNQTQVQGNLTVYWFPEYVKLANLSWQREGQHFNLSCQVSGGAPRTNLSAVLFRGEEELFRQSVGMEEPANVTFRMLASRKDHGANFSCRTELNLQPQGLELFWNSSAPLKLQTYVLPATHPHLATPELVEVGTPVSVNCSLDGLFPASEATVHLARGDHRPPLTITHNGDSLLAKTWINGTEKEQGTQYLVCEIMLADEKVVTKKNVTFYSFPPPNLTLSEPEVSEGTTVSIECQAHGEAVVTLNEVPAEPPSQRAQLKLNVSAEDHGRSFSCSAALTVAGHVLYKNQTQVLSVLYGPRLDERDCPGNWTWPEGSHQTLTCQARGNPTPKLICRREGDGALLPTGDLGPVKREITGTYQCQATSSRGVATRVVVVNVIHNQNNMVIIIPVAAVAILGSVGVAAYIYNYQRKIQKYELQKAQENAAMKLSTPASPP</sequence>
<reference evidence="18 19" key="1">
    <citation type="submission" date="2017-08" db="EMBL/GenBank/DDBJ databases">
        <title>USMARCv1.0.</title>
        <authorList>
            <person name="Hannum G.I."/>
            <person name="Koren S."/>
            <person name="Schroeder S.G."/>
            <person name="Chin S.C."/>
            <person name="Nonneman D.J."/>
            <person name="Becker S.A."/>
            <person name="Rosen B.D."/>
            <person name="Bickhart D.M."/>
            <person name="Putnam N.H."/>
            <person name="Green R.E."/>
            <person name="Tuggle C.K."/>
            <person name="Liu H."/>
            <person name="Rohrer G.A."/>
            <person name="Warr A."/>
            <person name="Hall R."/>
            <person name="Kim K."/>
            <person name="Hume D.A."/>
            <person name="Talbot R."/>
            <person name="Chow W."/>
            <person name="Howe K."/>
            <person name="Schwartz A.S."/>
            <person name="Watson M."/>
            <person name="Archibald A.L."/>
            <person name="Phillippy A.M."/>
            <person name="Smith T.P.L."/>
        </authorList>
    </citation>
    <scope>NUCLEOTIDE SEQUENCE [LARGE SCALE GENOMIC DNA]</scope>
</reference>
<keyword evidence="8 16" id="KW-1133">Transmembrane helix</keyword>
<comment type="subcellular location">
    <subcellularLocation>
        <location evidence="1">Membrane</location>
        <topology evidence="1">Single-pass type I membrane protein</topology>
    </subcellularLocation>
</comment>
<reference evidence="18" key="2">
    <citation type="submission" date="2025-08" db="UniProtKB">
        <authorList>
            <consortium name="Ensembl"/>
        </authorList>
    </citation>
    <scope>IDENTIFICATION</scope>
</reference>
<dbReference type="Gene3D" id="2.60.40.10">
    <property type="entry name" value="Immunoglobulins"/>
    <property type="match status" value="5"/>
</dbReference>
<dbReference type="PRINTS" id="PR01473">
    <property type="entry name" value="ICAM"/>
</dbReference>
<dbReference type="FunFam" id="2.60.40.10:FF:000338">
    <property type="entry name" value="intercellular adhesion molecule 5"/>
    <property type="match status" value="1"/>
</dbReference>
<dbReference type="InterPro" id="IPR013768">
    <property type="entry name" value="ICAM_N"/>
</dbReference>
<feature type="domain" description="Ig-like" evidence="17">
    <location>
        <begin position="125"/>
        <end position="201"/>
    </location>
</feature>
<evidence type="ECO:0000256" key="14">
    <source>
        <dbReference type="ARBA" id="ARBA00038746"/>
    </source>
</evidence>
<keyword evidence="3 16" id="KW-0812">Transmembrane</keyword>
<dbReference type="InterPro" id="IPR003987">
    <property type="entry name" value="ICAM_VCAM_N"/>
</dbReference>
<evidence type="ECO:0000256" key="13">
    <source>
        <dbReference type="ARBA" id="ARBA00037418"/>
    </source>
</evidence>
<evidence type="ECO:0000256" key="11">
    <source>
        <dbReference type="ARBA" id="ARBA00023180"/>
    </source>
</evidence>
<dbReference type="PANTHER" id="PTHR13771:SF18">
    <property type="entry name" value="INTERCELLULAR ADHESION MOLECULE 1"/>
    <property type="match status" value="1"/>
</dbReference>
<organism evidence="18 19">
    <name type="scientific">Sus scrofa</name>
    <name type="common">Pig</name>
    <dbReference type="NCBI Taxonomy" id="9823"/>
    <lineage>
        <taxon>Eukaryota</taxon>
        <taxon>Metazoa</taxon>
        <taxon>Chordata</taxon>
        <taxon>Craniata</taxon>
        <taxon>Vertebrata</taxon>
        <taxon>Euteleostomi</taxon>
        <taxon>Mammalia</taxon>
        <taxon>Eutheria</taxon>
        <taxon>Laurasiatheria</taxon>
        <taxon>Artiodactyla</taxon>
        <taxon>Suina</taxon>
        <taxon>Suidae</taxon>
        <taxon>Sus</taxon>
    </lineage>
</organism>